<accession>A7I7H8</accession>
<dbReference type="EMBL" id="CP000780">
    <property type="protein sequence ID" value="ABS55689.1"/>
    <property type="molecule type" value="Genomic_DNA"/>
</dbReference>
<dbReference type="KEGG" id="mbn:Mboo_1171"/>
<evidence type="ECO:0000313" key="2">
    <source>
        <dbReference type="EMBL" id="ABS55689.1"/>
    </source>
</evidence>
<protein>
    <recommendedName>
        <fullName evidence="4">DUF3566 domain-containing protein</fullName>
    </recommendedName>
</protein>
<keyword evidence="1" id="KW-0472">Membrane</keyword>
<reference evidence="3" key="1">
    <citation type="journal article" date="2015" name="Microbiology">
        <title>Genome of Methanoregula boonei 6A8 reveals adaptations to oligotrophic peatland environments.</title>
        <authorList>
            <person name="Braeuer S."/>
            <person name="Cadillo-Quiroz H."/>
            <person name="Kyrpides N."/>
            <person name="Woyke T."/>
            <person name="Goodwin L."/>
            <person name="Detter C."/>
            <person name="Podell S."/>
            <person name="Yavitt J.B."/>
            <person name="Zinder S.H."/>
        </authorList>
    </citation>
    <scope>NUCLEOTIDE SEQUENCE [LARGE SCALE GENOMIC DNA]</scope>
    <source>
        <strain evidence="3">DSM 21154 / JCM 14090 / 6A8</strain>
    </source>
</reference>
<dbReference type="GeneID" id="5410440"/>
<dbReference type="AlphaFoldDB" id="A7I7H8"/>
<organism evidence="2 3">
    <name type="scientific">Methanoregula boonei (strain DSM 21154 / JCM 14090 / 6A8)</name>
    <dbReference type="NCBI Taxonomy" id="456442"/>
    <lineage>
        <taxon>Archaea</taxon>
        <taxon>Methanobacteriati</taxon>
        <taxon>Methanobacteriota</taxon>
        <taxon>Stenosarchaea group</taxon>
        <taxon>Methanomicrobia</taxon>
        <taxon>Methanomicrobiales</taxon>
        <taxon>Methanoregulaceae</taxon>
        <taxon>Methanoregula</taxon>
    </lineage>
</organism>
<sequence>MTVIKSIDIISWAKIHALFGIVFGLIYGVLFAILGTAIGAMHGLPGLTTLGLLSIIVFPIIFGIMAFIAGAILAFLYNIFANSIGGIEIELVEKKA</sequence>
<dbReference type="eggNOG" id="arCOG04907">
    <property type="taxonomic scope" value="Archaea"/>
</dbReference>
<name>A7I7H8_METB6</name>
<keyword evidence="3" id="KW-1185">Reference proteome</keyword>
<feature type="transmembrane region" description="Helical" evidence="1">
    <location>
        <begin position="12"/>
        <end position="38"/>
    </location>
</feature>
<gene>
    <name evidence="2" type="ordered locus">Mboo_1171</name>
</gene>
<evidence type="ECO:0000256" key="1">
    <source>
        <dbReference type="SAM" id="Phobius"/>
    </source>
</evidence>
<evidence type="ECO:0000313" key="3">
    <source>
        <dbReference type="Proteomes" id="UP000002408"/>
    </source>
</evidence>
<dbReference type="HOGENOM" id="CLU_178216_0_0_2"/>
<dbReference type="Proteomes" id="UP000002408">
    <property type="component" value="Chromosome"/>
</dbReference>
<dbReference type="RefSeq" id="WP_012106717.1">
    <property type="nucleotide sequence ID" value="NC_009712.1"/>
</dbReference>
<keyword evidence="1" id="KW-1133">Transmembrane helix</keyword>
<evidence type="ECO:0008006" key="4">
    <source>
        <dbReference type="Google" id="ProtNLM"/>
    </source>
</evidence>
<feature type="transmembrane region" description="Helical" evidence="1">
    <location>
        <begin position="50"/>
        <end position="77"/>
    </location>
</feature>
<keyword evidence="1" id="KW-0812">Transmembrane</keyword>
<proteinExistence type="predicted"/>